<reference evidence="2 3" key="1">
    <citation type="journal article" date="2021" name="BMC Genomics">
        <title>Datura genome reveals duplications of psychoactive alkaloid biosynthetic genes and high mutation rate following tissue culture.</title>
        <authorList>
            <person name="Rajewski A."/>
            <person name="Carter-House D."/>
            <person name="Stajich J."/>
            <person name="Litt A."/>
        </authorList>
    </citation>
    <scope>NUCLEOTIDE SEQUENCE [LARGE SCALE GENOMIC DNA]</scope>
    <source>
        <strain evidence="2">AR-01</strain>
    </source>
</reference>
<name>A0ABS8VD78_DATST</name>
<evidence type="ECO:0000256" key="1">
    <source>
        <dbReference type="SAM" id="MobiDB-lite"/>
    </source>
</evidence>
<keyword evidence="3" id="KW-1185">Reference proteome</keyword>
<feature type="non-terminal residue" evidence="2">
    <location>
        <position position="1"/>
    </location>
</feature>
<dbReference type="EMBL" id="JACEIK010004259">
    <property type="protein sequence ID" value="MCD9644837.1"/>
    <property type="molecule type" value="Genomic_DNA"/>
</dbReference>
<sequence>PKDRGREWKKVWKGQAAENEGEKGRQGDPSYVKKKFGGCYMRGGPHLRKDCPLLAKVNEMVAAEEGKKAEPKAKDTVAYEDDILGSYRVIVPDPNRRVH</sequence>
<dbReference type="Proteomes" id="UP000823775">
    <property type="component" value="Unassembled WGS sequence"/>
</dbReference>
<feature type="region of interest" description="Disordered" evidence="1">
    <location>
        <begin position="1"/>
        <end position="29"/>
    </location>
</feature>
<proteinExistence type="predicted"/>
<gene>
    <name evidence="2" type="ORF">HAX54_033286</name>
</gene>
<comment type="caution">
    <text evidence="2">The sequence shown here is derived from an EMBL/GenBank/DDBJ whole genome shotgun (WGS) entry which is preliminary data.</text>
</comment>
<accession>A0ABS8VD78</accession>
<feature type="compositionally biased region" description="Basic and acidic residues" evidence="1">
    <location>
        <begin position="1"/>
        <end position="10"/>
    </location>
</feature>
<evidence type="ECO:0000313" key="2">
    <source>
        <dbReference type="EMBL" id="MCD9644837.1"/>
    </source>
</evidence>
<evidence type="ECO:0000313" key="3">
    <source>
        <dbReference type="Proteomes" id="UP000823775"/>
    </source>
</evidence>
<organism evidence="2 3">
    <name type="scientific">Datura stramonium</name>
    <name type="common">Jimsonweed</name>
    <name type="synonym">Common thornapple</name>
    <dbReference type="NCBI Taxonomy" id="4076"/>
    <lineage>
        <taxon>Eukaryota</taxon>
        <taxon>Viridiplantae</taxon>
        <taxon>Streptophyta</taxon>
        <taxon>Embryophyta</taxon>
        <taxon>Tracheophyta</taxon>
        <taxon>Spermatophyta</taxon>
        <taxon>Magnoliopsida</taxon>
        <taxon>eudicotyledons</taxon>
        <taxon>Gunneridae</taxon>
        <taxon>Pentapetalae</taxon>
        <taxon>asterids</taxon>
        <taxon>lamiids</taxon>
        <taxon>Solanales</taxon>
        <taxon>Solanaceae</taxon>
        <taxon>Solanoideae</taxon>
        <taxon>Datureae</taxon>
        <taxon>Datura</taxon>
    </lineage>
</organism>
<protein>
    <submittedName>
        <fullName evidence="2">Uncharacterized protein</fullName>
    </submittedName>
</protein>